<comment type="caution">
    <text evidence="2">The sequence shown here is derived from an EMBL/GenBank/DDBJ whole genome shotgun (WGS) entry which is preliminary data.</text>
</comment>
<evidence type="ECO:0000313" key="2">
    <source>
        <dbReference type="EMBL" id="MBA8816268.1"/>
    </source>
</evidence>
<accession>A0A7W3PLL2</accession>
<gene>
    <name evidence="2" type="ORF">FHX48_001341</name>
</gene>
<name>A0A7W3PLL2_9MICO</name>
<reference evidence="2 3" key="1">
    <citation type="submission" date="2020-07" db="EMBL/GenBank/DDBJ databases">
        <title>Sequencing the genomes of 1000 actinobacteria strains.</title>
        <authorList>
            <person name="Klenk H.-P."/>
        </authorList>
    </citation>
    <scope>NUCLEOTIDE SEQUENCE [LARGE SCALE GENOMIC DNA]</scope>
    <source>
        <strain evidence="2 3">DSM 27576</strain>
    </source>
</reference>
<feature type="signal peptide" evidence="1">
    <location>
        <begin position="1"/>
        <end position="20"/>
    </location>
</feature>
<dbReference type="RefSeq" id="WP_167049965.1">
    <property type="nucleotide sequence ID" value="NZ_JAAOZB010000002.1"/>
</dbReference>
<dbReference type="Proteomes" id="UP000526083">
    <property type="component" value="Unassembled WGS sequence"/>
</dbReference>
<keyword evidence="3" id="KW-1185">Reference proteome</keyword>
<evidence type="ECO:0000256" key="1">
    <source>
        <dbReference type="SAM" id="SignalP"/>
    </source>
</evidence>
<sequence length="127" mass="12867">MKISKFVVAAVLVVAGVGLSGCSTSSDEPGDVIAPITMDAGDLQGKTVDLVVGQVLNINTGDLAVDSYTGEVADEEVAEFVAGYEQDGTTFNPGVSALATGESSVTLTNDDGGIQPLEFTVVVSPRS</sequence>
<protein>
    <submittedName>
        <fullName evidence="2">Uncharacterized protein</fullName>
    </submittedName>
</protein>
<keyword evidence="1" id="KW-0732">Signal</keyword>
<dbReference type="AlphaFoldDB" id="A0A7W3PLL2"/>
<dbReference type="PROSITE" id="PS51257">
    <property type="entry name" value="PROKAR_LIPOPROTEIN"/>
    <property type="match status" value="1"/>
</dbReference>
<organism evidence="2 3">
    <name type="scientific">Microbacterium halimionae</name>
    <dbReference type="NCBI Taxonomy" id="1526413"/>
    <lineage>
        <taxon>Bacteria</taxon>
        <taxon>Bacillati</taxon>
        <taxon>Actinomycetota</taxon>
        <taxon>Actinomycetes</taxon>
        <taxon>Micrococcales</taxon>
        <taxon>Microbacteriaceae</taxon>
        <taxon>Microbacterium</taxon>
    </lineage>
</organism>
<proteinExistence type="predicted"/>
<feature type="chain" id="PRO_5039181704" evidence="1">
    <location>
        <begin position="21"/>
        <end position="127"/>
    </location>
</feature>
<dbReference type="EMBL" id="JACGWY010000002">
    <property type="protein sequence ID" value="MBA8816268.1"/>
    <property type="molecule type" value="Genomic_DNA"/>
</dbReference>
<evidence type="ECO:0000313" key="3">
    <source>
        <dbReference type="Proteomes" id="UP000526083"/>
    </source>
</evidence>